<protein>
    <submittedName>
        <fullName evidence="5">DUF4214 domain-containing protein</fullName>
    </submittedName>
</protein>
<feature type="domain" description="SbsA Ig-like" evidence="3">
    <location>
        <begin position="836"/>
        <end position="927"/>
    </location>
</feature>
<evidence type="ECO:0000259" key="4">
    <source>
        <dbReference type="Pfam" id="PF13946"/>
    </source>
</evidence>
<proteinExistence type="predicted"/>
<accession>A0A6L6Q5L0</accession>
<dbReference type="Proteomes" id="UP000484015">
    <property type="component" value="Unassembled WGS sequence"/>
</dbReference>
<dbReference type="Gene3D" id="2.60.120.380">
    <property type="match status" value="7"/>
</dbReference>
<dbReference type="AlphaFoldDB" id="A0A6L6Q5L0"/>
<evidence type="ECO:0000256" key="1">
    <source>
        <dbReference type="ARBA" id="ARBA00022729"/>
    </source>
</evidence>
<evidence type="ECO:0000259" key="3">
    <source>
        <dbReference type="Pfam" id="PF13205"/>
    </source>
</evidence>
<dbReference type="Pfam" id="PF04151">
    <property type="entry name" value="PPC"/>
    <property type="match status" value="1"/>
</dbReference>
<keyword evidence="6" id="KW-1185">Reference proteome</keyword>
<dbReference type="Gene3D" id="1.10.3130.20">
    <property type="entry name" value="Phycobilisome linker domain"/>
    <property type="match status" value="1"/>
</dbReference>
<name>A0A6L6Q5L0_9BURK</name>
<keyword evidence="1" id="KW-0732">Signal</keyword>
<gene>
    <name evidence="5" type="ORF">GM668_21710</name>
</gene>
<dbReference type="InterPro" id="IPR025282">
    <property type="entry name" value="DUF4214"/>
</dbReference>
<dbReference type="InterPro" id="IPR038255">
    <property type="entry name" value="PBS_linker_sf"/>
</dbReference>
<dbReference type="InterPro" id="IPR007280">
    <property type="entry name" value="Peptidase_C_arc/bac"/>
</dbReference>
<sequence>MPIPVQSDDYAPDSSTTGVLTIGATLIGSASAGTDHDWFKVELAAGTTYQFQLNVNGMAAGYYPDFNFSSLALRDGQGLELASSTTYAMYGQVYVQYTPVSSGTYYVDVLSSERNGNYGLSMSTPAPDAVPSQGNGAPQLALNVAVSGLFDYAGDRDWYRFHAEPGQHLQFRTPRGTAADAMSASAVDFYDLNGKPLKYSYPFEPDMAGDYYVSLQGNDKGSYTLLMSALADDYSGTPATTGKLLPGGAAQSGKIDYSYDTDAFHMPVEAGKVYTVKVSGIDADKHHLDYRVSDGSGDRYLEVNKATGGFSFKADSTGDVVISLASYAEKPPAESGAYTVQAEAGILDEYGDDAAHAAAAALGQPVSGALQGSDVDVFKVELQAGVTYAVEAAGMPAAGTPAARQPLLLLKDATGKEVASGRYSEASGKFNVTPTADGTYFGYVSGTDLPYTFKVVAMPDDYTGNSHTAGILQVGGSARGTLESMADVDWLAVDLTAGVTYWFTSVSFDSTEFFKRSGPSLKLVDSQGNTLAEQPTGLNSDQVPTMNFVPQNSGTYYVRATPWSSWDNMPAHYGVSARIGEQDDYGTTRATAGTLVADVPAKGRLELAQDADMFRFTAAEGKAYVVELLDSKGIAMNLPVTVTDDQGATGLLRKSGPNYRETTLFEPKSAGEYYVTVTGDRGTTGDYTLRLKPVGGDTIPASNATKAVLQTGAPVQGMLESKYDADWYKVALQNGHTYAVELQGRLSGNGSLEAQALGLGIVDAYGYGSSVDGPSSYRGYSEPAMLFKADRNGDYFVKVDGGAAADGSYTVQVTDITNDRKGPELTAVSHGGDARLELFDTITLTFDERVKIDGRSIELKGPQGVVSVNGVTTVYSDKQFAAGNKLVLDPTYRLDPGMTYALALKPGTITDMAGNPYSGPMSFSFTTRPLLDTGTDGNDYLNGAGKAGALDGGAGTDIAFLPGRTTDFTITGAGGGKFAIASRYMSPVINAALDNVERLMFAGSGFGVALDIEGTAGKAYRLYQAAFNRTPDETGVGYWMAQLDKGMALNDAARYFMAGAEFQKLYGANPTDASFVDLLYSNVLHRAPDASGAAYWTGVLHDGLPREQALAYFSESQENHDAVAKLIANGFSYIPYG</sequence>
<comment type="caution">
    <text evidence="5">The sequence shown here is derived from an EMBL/GenBank/DDBJ whole genome shotgun (WGS) entry which is preliminary data.</text>
</comment>
<dbReference type="OrthoDB" id="480426at2"/>
<dbReference type="EMBL" id="WNLA01000017">
    <property type="protein sequence ID" value="MTW04694.1"/>
    <property type="molecule type" value="Genomic_DNA"/>
</dbReference>
<dbReference type="SUPFAM" id="SSF89260">
    <property type="entry name" value="Collagen-binding domain"/>
    <property type="match status" value="2"/>
</dbReference>
<feature type="domain" description="Peptidase C-terminal archaeal/bacterial" evidence="2">
    <location>
        <begin position="36"/>
        <end position="109"/>
    </location>
</feature>
<reference evidence="5 6" key="1">
    <citation type="submission" date="2019-11" db="EMBL/GenBank/DDBJ databases">
        <title>Type strains purchased from KCTC, JCM and DSMZ.</title>
        <authorList>
            <person name="Lu H."/>
        </authorList>
    </citation>
    <scope>NUCLEOTIDE SEQUENCE [LARGE SCALE GENOMIC DNA]</scope>
    <source>
        <strain evidence="5 6">KCTC 42409</strain>
    </source>
</reference>
<evidence type="ECO:0000259" key="2">
    <source>
        <dbReference type="Pfam" id="PF04151"/>
    </source>
</evidence>
<feature type="domain" description="DUF4214" evidence="4">
    <location>
        <begin position="1053"/>
        <end position="1120"/>
    </location>
</feature>
<evidence type="ECO:0000313" key="5">
    <source>
        <dbReference type="EMBL" id="MTW04694.1"/>
    </source>
</evidence>
<dbReference type="InterPro" id="IPR032812">
    <property type="entry name" value="SbsA_Ig"/>
</dbReference>
<organism evidence="5 6">
    <name type="scientific">Pseudoduganella ginsengisoli</name>
    <dbReference type="NCBI Taxonomy" id="1462440"/>
    <lineage>
        <taxon>Bacteria</taxon>
        <taxon>Pseudomonadati</taxon>
        <taxon>Pseudomonadota</taxon>
        <taxon>Betaproteobacteria</taxon>
        <taxon>Burkholderiales</taxon>
        <taxon>Oxalobacteraceae</taxon>
        <taxon>Telluria group</taxon>
        <taxon>Pseudoduganella</taxon>
    </lineage>
</organism>
<dbReference type="Pfam" id="PF13205">
    <property type="entry name" value="Big_5"/>
    <property type="match status" value="1"/>
</dbReference>
<evidence type="ECO:0000313" key="6">
    <source>
        <dbReference type="Proteomes" id="UP000484015"/>
    </source>
</evidence>
<dbReference type="Pfam" id="PF13946">
    <property type="entry name" value="DUF4214"/>
    <property type="match status" value="1"/>
</dbReference>
<dbReference type="RefSeq" id="WP_155441047.1">
    <property type="nucleotide sequence ID" value="NZ_WNLA01000017.1"/>
</dbReference>